<keyword evidence="2" id="KW-0472">Membrane</keyword>
<evidence type="ECO:0000313" key="4">
    <source>
        <dbReference type="EMBL" id="KAH8099951.1"/>
    </source>
</evidence>
<feature type="signal peptide" evidence="3">
    <location>
        <begin position="1"/>
        <end position="25"/>
    </location>
</feature>
<gene>
    <name evidence="4" type="ORF">BXZ70DRAFT_195533</name>
</gene>
<keyword evidence="3" id="KW-0732">Signal</keyword>
<organism evidence="4 5">
    <name type="scientific">Cristinia sonorae</name>
    <dbReference type="NCBI Taxonomy" id="1940300"/>
    <lineage>
        <taxon>Eukaryota</taxon>
        <taxon>Fungi</taxon>
        <taxon>Dikarya</taxon>
        <taxon>Basidiomycota</taxon>
        <taxon>Agaricomycotina</taxon>
        <taxon>Agaricomycetes</taxon>
        <taxon>Agaricomycetidae</taxon>
        <taxon>Agaricales</taxon>
        <taxon>Pleurotineae</taxon>
        <taxon>Stephanosporaceae</taxon>
        <taxon>Cristinia</taxon>
    </lineage>
</organism>
<accession>A0A8K0UPL4</accession>
<keyword evidence="2" id="KW-1133">Transmembrane helix</keyword>
<evidence type="ECO:0000256" key="3">
    <source>
        <dbReference type="SAM" id="SignalP"/>
    </source>
</evidence>
<dbReference type="AlphaFoldDB" id="A0A8K0UPL4"/>
<feature type="region of interest" description="Disordered" evidence="1">
    <location>
        <begin position="303"/>
        <end position="330"/>
    </location>
</feature>
<comment type="caution">
    <text evidence="4">The sequence shown here is derived from an EMBL/GenBank/DDBJ whole genome shotgun (WGS) entry which is preliminary data.</text>
</comment>
<evidence type="ECO:0000256" key="2">
    <source>
        <dbReference type="SAM" id="Phobius"/>
    </source>
</evidence>
<dbReference type="EMBL" id="JAEVFJ010000017">
    <property type="protein sequence ID" value="KAH8099951.1"/>
    <property type="molecule type" value="Genomic_DNA"/>
</dbReference>
<protein>
    <submittedName>
        <fullName evidence="4">Uncharacterized protein</fullName>
    </submittedName>
</protein>
<feature type="transmembrane region" description="Helical" evidence="2">
    <location>
        <begin position="206"/>
        <end position="229"/>
    </location>
</feature>
<feature type="compositionally biased region" description="Polar residues" evidence="1">
    <location>
        <begin position="304"/>
        <end position="313"/>
    </location>
</feature>
<feature type="compositionally biased region" description="Low complexity" evidence="1">
    <location>
        <begin position="166"/>
        <end position="194"/>
    </location>
</feature>
<sequence>MTSSMRQLAFLFAFIATLLLDEVRAQRTDAQCLSQYDWMTNSRGQNPCLVSAYLVTPCLTDPAAAIVQPLPPDSPGDYYRPPQPASATACQCNTVFYSMLQACSKCQAHPIVPWSTWEFNCTTPYSGYPETIPSGTNVPSWAYLDVIRADAFNDTAAKANHDEGLPESTSPSSPESTGSTSTSTSPTSAPTGAPAAAVRKVSHAGAIAGGVVGGIVGLAIAAALALFLWRRHQRRHALRAAPASNFILDHDEKGFPDIPSTTPVSHSVGFPVSNKLYDPNDPTTFPPTEPEATLTSTTAVASTNQSMIYSRSDSPFGRPSPGQYRGAPEL</sequence>
<dbReference type="Proteomes" id="UP000813824">
    <property type="component" value="Unassembled WGS sequence"/>
</dbReference>
<evidence type="ECO:0000313" key="5">
    <source>
        <dbReference type="Proteomes" id="UP000813824"/>
    </source>
</evidence>
<feature type="region of interest" description="Disordered" evidence="1">
    <location>
        <begin position="160"/>
        <end position="194"/>
    </location>
</feature>
<feature type="chain" id="PRO_5035436051" evidence="3">
    <location>
        <begin position="26"/>
        <end position="330"/>
    </location>
</feature>
<reference evidence="4" key="1">
    <citation type="journal article" date="2021" name="New Phytol.">
        <title>Evolutionary innovations through gain and loss of genes in the ectomycorrhizal Boletales.</title>
        <authorList>
            <person name="Wu G."/>
            <person name="Miyauchi S."/>
            <person name="Morin E."/>
            <person name="Kuo A."/>
            <person name="Drula E."/>
            <person name="Varga T."/>
            <person name="Kohler A."/>
            <person name="Feng B."/>
            <person name="Cao Y."/>
            <person name="Lipzen A."/>
            <person name="Daum C."/>
            <person name="Hundley H."/>
            <person name="Pangilinan J."/>
            <person name="Johnson J."/>
            <person name="Barry K."/>
            <person name="LaButti K."/>
            <person name="Ng V."/>
            <person name="Ahrendt S."/>
            <person name="Min B."/>
            <person name="Choi I.G."/>
            <person name="Park H."/>
            <person name="Plett J.M."/>
            <person name="Magnuson J."/>
            <person name="Spatafora J.W."/>
            <person name="Nagy L.G."/>
            <person name="Henrissat B."/>
            <person name="Grigoriev I.V."/>
            <person name="Yang Z.L."/>
            <person name="Xu J."/>
            <person name="Martin F.M."/>
        </authorList>
    </citation>
    <scope>NUCLEOTIDE SEQUENCE</scope>
    <source>
        <strain evidence="4">KKN 215</strain>
    </source>
</reference>
<proteinExistence type="predicted"/>
<dbReference type="OrthoDB" id="2576311at2759"/>
<keyword evidence="5" id="KW-1185">Reference proteome</keyword>
<name>A0A8K0UPL4_9AGAR</name>
<evidence type="ECO:0000256" key="1">
    <source>
        <dbReference type="SAM" id="MobiDB-lite"/>
    </source>
</evidence>
<keyword evidence="2" id="KW-0812">Transmembrane</keyword>